<feature type="region of interest" description="Disordered" evidence="2">
    <location>
        <begin position="503"/>
        <end position="539"/>
    </location>
</feature>
<feature type="compositionally biased region" description="Polar residues" evidence="2">
    <location>
        <begin position="30"/>
        <end position="46"/>
    </location>
</feature>
<evidence type="ECO:0000313" key="3">
    <source>
        <dbReference type="EMBL" id="KDN53368.1"/>
    </source>
</evidence>
<evidence type="ECO:0000256" key="1">
    <source>
        <dbReference type="SAM" id="Coils"/>
    </source>
</evidence>
<dbReference type="InParanoid" id="A0A066WLC8"/>
<dbReference type="RefSeq" id="XP_013246207.1">
    <property type="nucleotide sequence ID" value="XM_013390753.1"/>
</dbReference>
<keyword evidence="4" id="KW-1185">Reference proteome</keyword>
<feature type="region of interest" description="Disordered" evidence="2">
    <location>
        <begin position="347"/>
        <end position="428"/>
    </location>
</feature>
<name>A0A066WLC8_TILAU</name>
<dbReference type="EMBL" id="JMSN01000002">
    <property type="protein sequence ID" value="KDN53368.1"/>
    <property type="molecule type" value="Genomic_DNA"/>
</dbReference>
<dbReference type="Proteomes" id="UP000027361">
    <property type="component" value="Unassembled WGS sequence"/>
</dbReference>
<feature type="compositionally biased region" description="Low complexity" evidence="2">
    <location>
        <begin position="503"/>
        <end position="530"/>
    </location>
</feature>
<organism evidence="3 4">
    <name type="scientific">Tilletiaria anomala (strain ATCC 24038 / CBS 436.72 / UBC 951)</name>
    <dbReference type="NCBI Taxonomy" id="1037660"/>
    <lineage>
        <taxon>Eukaryota</taxon>
        <taxon>Fungi</taxon>
        <taxon>Dikarya</taxon>
        <taxon>Basidiomycota</taxon>
        <taxon>Ustilaginomycotina</taxon>
        <taxon>Exobasidiomycetes</taxon>
        <taxon>Georgefischeriales</taxon>
        <taxon>Tilletiariaceae</taxon>
        <taxon>Tilletiaria</taxon>
    </lineage>
</organism>
<reference evidence="3 4" key="1">
    <citation type="submission" date="2014-05" db="EMBL/GenBank/DDBJ databases">
        <title>Draft genome sequence of a rare smut relative, Tilletiaria anomala UBC 951.</title>
        <authorList>
            <consortium name="DOE Joint Genome Institute"/>
            <person name="Toome M."/>
            <person name="Kuo A."/>
            <person name="Henrissat B."/>
            <person name="Lipzen A."/>
            <person name="Tritt A."/>
            <person name="Yoshinaga Y."/>
            <person name="Zane M."/>
            <person name="Barry K."/>
            <person name="Grigoriev I.V."/>
            <person name="Spatafora J.W."/>
            <person name="Aimea M.C."/>
        </authorList>
    </citation>
    <scope>NUCLEOTIDE SEQUENCE [LARGE SCALE GENOMIC DNA]</scope>
    <source>
        <strain evidence="3 4">UBC 951</strain>
    </source>
</reference>
<feature type="coiled-coil region" evidence="1">
    <location>
        <begin position="253"/>
        <end position="287"/>
    </location>
</feature>
<feature type="region of interest" description="Disordered" evidence="2">
    <location>
        <begin position="93"/>
        <end position="128"/>
    </location>
</feature>
<evidence type="ECO:0000313" key="4">
    <source>
        <dbReference type="Proteomes" id="UP000027361"/>
    </source>
</evidence>
<dbReference type="OMA" id="TEANLFW"/>
<feature type="compositionally biased region" description="Acidic residues" evidence="2">
    <location>
        <begin position="416"/>
        <end position="428"/>
    </location>
</feature>
<protein>
    <submittedName>
        <fullName evidence="3">Uncharacterized protein</fullName>
    </submittedName>
</protein>
<proteinExistence type="predicted"/>
<gene>
    <name evidence="3" type="ORF">K437DRAFT_253061</name>
</gene>
<keyword evidence="1" id="KW-0175">Coiled coil</keyword>
<dbReference type="GeneID" id="25263472"/>
<feature type="compositionally biased region" description="Low complexity" evidence="2">
    <location>
        <begin position="359"/>
        <end position="374"/>
    </location>
</feature>
<feature type="compositionally biased region" description="Basic and acidic residues" evidence="2">
    <location>
        <begin position="400"/>
        <end position="413"/>
    </location>
</feature>
<accession>A0A066WLC8</accession>
<sequence>METHLAALNTALTSIHDLHARTAHGRRFAASSTSGPSFAPLQSTSLPTLGREHFPFTKAVLNPGNNDILDFIRDANHLEASLFWYPPAASSSEATSADDGGAGGRSTGGRRTVSDAHGTGTSSNVAGAAGTLDGQLSVMRAPALRQAVPPTPLKPSSKDLESAGLLVWDAHTLLLTAQRLASGSGGDKFTRTRKHIKELLRKAGDVEKARKRFEDRSAAMEEAIRLGPEVHAKRVEEARNQKEKEMQNRNLPTHALLAKVKAMKAELQQEEMEVFALEEMKSELLEKQKRLMTKSKVKSAAQEQEDTTMMSFGESADDLAASIAGDGSQEFIGDTSVPFARSTRAASAKGKAGGRKSDAAAAAAATDAGPAGDSAPEEKDDDVTIRHEAPTTSNDVGSELEPHASEDKAKGVDNDMLGDLDSDEDEDNIPEATDELERVTEKIWSVFGDVVRFVAPEREGADFSETLKMLEVLIGARSPASLSSAAAGGGATAVLTTVAGSGGDTSVASSAHTGTSGATNSSAASGAAGSLPNAGPPTPTNMAAAHVLVSLLRTPEPHQLEFEDLRILTSSWWDAVDGDGHNDGGREKCRAMMLEGRAQAPESELMSGGETLAARAIYGLQAKKLLVIRRKGAKAPVGFAGL</sequence>
<dbReference type="OrthoDB" id="3365304at2759"/>
<dbReference type="HOGENOM" id="CLU_439537_0_0_1"/>
<evidence type="ECO:0000256" key="2">
    <source>
        <dbReference type="SAM" id="MobiDB-lite"/>
    </source>
</evidence>
<feature type="region of interest" description="Disordered" evidence="2">
    <location>
        <begin position="26"/>
        <end position="46"/>
    </location>
</feature>
<comment type="caution">
    <text evidence="3">The sequence shown here is derived from an EMBL/GenBank/DDBJ whole genome shotgun (WGS) entry which is preliminary data.</text>
</comment>
<dbReference type="AlphaFoldDB" id="A0A066WLC8"/>